<name>A0ABM9BU68_9BACL</name>
<dbReference type="InterPro" id="IPR050553">
    <property type="entry name" value="Thioredoxin_ResA/DsbE_sf"/>
</dbReference>
<keyword evidence="5" id="KW-0676">Redox-active center</keyword>
<comment type="subcellular location">
    <subcellularLocation>
        <location evidence="1">Cell envelope</location>
    </subcellularLocation>
</comment>
<dbReference type="PANTHER" id="PTHR42852:SF6">
    <property type="entry name" value="THIOL:DISULFIDE INTERCHANGE PROTEIN DSBE"/>
    <property type="match status" value="1"/>
</dbReference>
<dbReference type="Gene3D" id="3.40.30.10">
    <property type="entry name" value="Glutaredoxin"/>
    <property type="match status" value="1"/>
</dbReference>
<dbReference type="InterPro" id="IPR017937">
    <property type="entry name" value="Thioredoxin_CS"/>
</dbReference>
<keyword evidence="4" id="KW-1015">Disulfide bond</keyword>
<dbReference type="SUPFAM" id="SSF52833">
    <property type="entry name" value="Thioredoxin-like"/>
    <property type="match status" value="1"/>
</dbReference>
<dbReference type="NCBIfam" id="NF002854">
    <property type="entry name" value="PRK03147.1"/>
    <property type="match status" value="1"/>
</dbReference>
<feature type="domain" description="Thioredoxin" evidence="6">
    <location>
        <begin position="38"/>
        <end position="176"/>
    </location>
</feature>
<gene>
    <name evidence="7" type="primary">resA_2</name>
    <name evidence="7" type="ORF">PAECIP111893_00542</name>
</gene>
<evidence type="ECO:0000259" key="6">
    <source>
        <dbReference type="PROSITE" id="PS51352"/>
    </source>
</evidence>
<dbReference type="InterPro" id="IPR036249">
    <property type="entry name" value="Thioredoxin-like_sf"/>
</dbReference>
<sequence length="195" mass="21294">MAAGQARKALQSVILLIAVIAAAYAIMKPLLEKEGDLIKVGEAVPDFTLVNMEGEAVELKDYRGKGVIINFWGTWCGPCEKEMPRMNEAYRSKPDDVEILAVNLPESPVSVSAFVEKYGIDFPVLMDADGDVVAAYKVGPIPVTFLVDENGILQERILGELSTVEYIQELMSSINPVKDGLRNSAAETAENISFR</sequence>
<keyword evidence="3" id="KW-0735">Signal-anchor</keyword>
<keyword evidence="2" id="KW-0201">Cytochrome c-type biogenesis</keyword>
<dbReference type="InterPro" id="IPR000866">
    <property type="entry name" value="AhpC/TSA"/>
</dbReference>
<dbReference type="Pfam" id="PF00578">
    <property type="entry name" value="AhpC-TSA"/>
    <property type="match status" value="1"/>
</dbReference>
<evidence type="ECO:0000313" key="8">
    <source>
        <dbReference type="Proteomes" id="UP000838686"/>
    </source>
</evidence>
<dbReference type="RefSeq" id="WP_236338792.1">
    <property type="nucleotide sequence ID" value="NZ_CAKMMF010000002.1"/>
</dbReference>
<dbReference type="PROSITE" id="PS00194">
    <property type="entry name" value="THIOREDOXIN_1"/>
    <property type="match status" value="1"/>
</dbReference>
<comment type="caution">
    <text evidence="7">The sequence shown here is derived from an EMBL/GenBank/DDBJ whole genome shotgun (WGS) entry which is preliminary data.</text>
</comment>
<dbReference type="PANTHER" id="PTHR42852">
    <property type="entry name" value="THIOL:DISULFIDE INTERCHANGE PROTEIN DSBE"/>
    <property type="match status" value="1"/>
</dbReference>
<evidence type="ECO:0000256" key="4">
    <source>
        <dbReference type="ARBA" id="ARBA00023157"/>
    </source>
</evidence>
<dbReference type="PROSITE" id="PS51352">
    <property type="entry name" value="THIOREDOXIN_2"/>
    <property type="match status" value="1"/>
</dbReference>
<protein>
    <submittedName>
        <fullName evidence="7">Thiol-disulfide oxidoreductase ResA</fullName>
    </submittedName>
</protein>
<dbReference type="CDD" id="cd02966">
    <property type="entry name" value="TlpA_like_family"/>
    <property type="match status" value="1"/>
</dbReference>
<dbReference type="InterPro" id="IPR013766">
    <property type="entry name" value="Thioredoxin_domain"/>
</dbReference>
<organism evidence="7 8">
    <name type="scientific">Paenibacillus plantiphilus</name>
    <dbReference type="NCBI Taxonomy" id="2905650"/>
    <lineage>
        <taxon>Bacteria</taxon>
        <taxon>Bacillati</taxon>
        <taxon>Bacillota</taxon>
        <taxon>Bacilli</taxon>
        <taxon>Bacillales</taxon>
        <taxon>Paenibacillaceae</taxon>
        <taxon>Paenibacillus</taxon>
    </lineage>
</organism>
<evidence type="ECO:0000256" key="3">
    <source>
        <dbReference type="ARBA" id="ARBA00022968"/>
    </source>
</evidence>
<reference evidence="7" key="1">
    <citation type="submission" date="2022-01" db="EMBL/GenBank/DDBJ databases">
        <authorList>
            <person name="Criscuolo A."/>
        </authorList>
    </citation>
    <scope>NUCLEOTIDE SEQUENCE</scope>
    <source>
        <strain evidence="7">CIP111893</strain>
    </source>
</reference>
<dbReference type="EMBL" id="CAKMMF010000002">
    <property type="protein sequence ID" value="CAH1193739.1"/>
    <property type="molecule type" value="Genomic_DNA"/>
</dbReference>
<evidence type="ECO:0000313" key="7">
    <source>
        <dbReference type="EMBL" id="CAH1193739.1"/>
    </source>
</evidence>
<keyword evidence="3" id="KW-0812">Transmembrane</keyword>
<proteinExistence type="predicted"/>
<evidence type="ECO:0000256" key="5">
    <source>
        <dbReference type="ARBA" id="ARBA00023284"/>
    </source>
</evidence>
<evidence type="ECO:0000256" key="2">
    <source>
        <dbReference type="ARBA" id="ARBA00022748"/>
    </source>
</evidence>
<dbReference type="Proteomes" id="UP000838686">
    <property type="component" value="Unassembled WGS sequence"/>
</dbReference>
<accession>A0ABM9BU68</accession>
<keyword evidence="8" id="KW-1185">Reference proteome</keyword>
<evidence type="ECO:0000256" key="1">
    <source>
        <dbReference type="ARBA" id="ARBA00004196"/>
    </source>
</evidence>